<evidence type="ECO:0008006" key="4">
    <source>
        <dbReference type="Google" id="ProtNLM"/>
    </source>
</evidence>
<feature type="compositionally biased region" description="Low complexity" evidence="1">
    <location>
        <begin position="1"/>
        <end position="19"/>
    </location>
</feature>
<accession>A0A8E2JHE2</accession>
<dbReference type="AlphaFoldDB" id="A0A8E2JHE2"/>
<gene>
    <name evidence="2" type="ORF">K432DRAFT_213511</name>
</gene>
<feature type="compositionally biased region" description="Polar residues" evidence="1">
    <location>
        <begin position="20"/>
        <end position="31"/>
    </location>
</feature>
<protein>
    <recommendedName>
        <fullName evidence="4">C2H2-type domain-containing protein</fullName>
    </recommendedName>
</protein>
<feature type="region of interest" description="Disordered" evidence="1">
    <location>
        <begin position="1"/>
        <end position="31"/>
    </location>
</feature>
<reference evidence="2 3" key="1">
    <citation type="journal article" date="2016" name="Nat. Commun.">
        <title>Ectomycorrhizal ecology is imprinted in the genome of the dominant symbiotic fungus Cenococcum geophilum.</title>
        <authorList>
            <consortium name="DOE Joint Genome Institute"/>
            <person name="Peter M."/>
            <person name="Kohler A."/>
            <person name="Ohm R.A."/>
            <person name="Kuo A."/>
            <person name="Krutzmann J."/>
            <person name="Morin E."/>
            <person name="Arend M."/>
            <person name="Barry K.W."/>
            <person name="Binder M."/>
            <person name="Choi C."/>
            <person name="Clum A."/>
            <person name="Copeland A."/>
            <person name="Grisel N."/>
            <person name="Haridas S."/>
            <person name="Kipfer T."/>
            <person name="LaButti K."/>
            <person name="Lindquist E."/>
            <person name="Lipzen A."/>
            <person name="Maire R."/>
            <person name="Meier B."/>
            <person name="Mihaltcheva S."/>
            <person name="Molinier V."/>
            <person name="Murat C."/>
            <person name="Poggeler S."/>
            <person name="Quandt C.A."/>
            <person name="Sperisen C."/>
            <person name="Tritt A."/>
            <person name="Tisserant E."/>
            <person name="Crous P.W."/>
            <person name="Henrissat B."/>
            <person name="Nehls U."/>
            <person name="Egli S."/>
            <person name="Spatafora J.W."/>
            <person name="Grigoriev I.V."/>
            <person name="Martin F.M."/>
        </authorList>
    </citation>
    <scope>NUCLEOTIDE SEQUENCE [LARGE SCALE GENOMIC DNA]</scope>
    <source>
        <strain evidence="2 3">CBS 459.81</strain>
    </source>
</reference>
<proteinExistence type="predicted"/>
<dbReference type="OrthoDB" id="2687452at2759"/>
<evidence type="ECO:0000313" key="3">
    <source>
        <dbReference type="Proteomes" id="UP000250266"/>
    </source>
</evidence>
<sequence length="138" mass="15236">MPTISISISTPSSPITPITNPSHGISNTPQPNMLPIPAATFPTLPILPVSAANPPVPHLPFPDPIRVNGKWLCTFSPHCTRLFTRKQDAERHIRAFHLKIDKFWCPAEGCSRSHGGSNPFPRADKCKERAKKMHGIEM</sequence>
<organism evidence="2 3">
    <name type="scientific">Lepidopterella palustris CBS 459.81</name>
    <dbReference type="NCBI Taxonomy" id="1314670"/>
    <lineage>
        <taxon>Eukaryota</taxon>
        <taxon>Fungi</taxon>
        <taxon>Dikarya</taxon>
        <taxon>Ascomycota</taxon>
        <taxon>Pezizomycotina</taxon>
        <taxon>Dothideomycetes</taxon>
        <taxon>Pleosporomycetidae</taxon>
        <taxon>Mytilinidiales</taxon>
        <taxon>Argynnaceae</taxon>
        <taxon>Lepidopterella</taxon>
    </lineage>
</organism>
<dbReference type="Proteomes" id="UP000250266">
    <property type="component" value="Unassembled WGS sequence"/>
</dbReference>
<keyword evidence="3" id="KW-1185">Reference proteome</keyword>
<dbReference type="EMBL" id="KV744881">
    <property type="protein sequence ID" value="OCK82664.1"/>
    <property type="molecule type" value="Genomic_DNA"/>
</dbReference>
<name>A0A8E2JHE2_9PEZI</name>
<evidence type="ECO:0000256" key="1">
    <source>
        <dbReference type="SAM" id="MobiDB-lite"/>
    </source>
</evidence>
<evidence type="ECO:0000313" key="2">
    <source>
        <dbReference type="EMBL" id="OCK82664.1"/>
    </source>
</evidence>